<sequence length="1139" mass="128431">METQKQEHQLLWKSKPEPESMVTVTLGRVMSTLLTSRPKKLHDSITRLSPDRKTTSLGSLDESLWFLYKYVRDAAEKEELLDEILVPMIEHSLRSKETKHGGQAMILLNWLFKDEILFQVMASNLANIILRKDDRYISLGWCTLVRGLLEYESVMDQQLVNGIREKYDALLKILCPCIPHLSYIIYKGSTMQDGFELPSRLSVSAADCFLALTGALIKKPKASSDRQKASNPKAVDQPITSIASATCDKKVKPAQESSELSGLERELLLWNHLQDLISLVQRLLAWSRKGRPLHATGLEKVLKWLQEIKGHYGSIQDEAGSEFLKTGALLLSSCWKHYSMLLHLEDHKFSKHCNELLDQYLSGIQYYTDHHSEKRMESKDGGLETRKFFLNCICLLLGRFDGKKFESVVSEYGTQMSHILLSQLHCDDEDVIDGVVCILKAVLLKPNYSSGSSLTGTRQMDSVILLLLHLLDERDGAARAIVMLIAEYCSMYADSHCLEEVLKRLSSGNVIQRRNSIDVLSELIRISSHSVNAQSHLAWQDIANHLLERLGDEETVIREQTSNLLPMIDPSLVLPALVCLFYSSDEKVQSTASEACIGVLKHHSEKFEVICMLLDCLSNLNQSLDIPETVRSVTEESKLDSDRVLRLIPQWSESVQDWNSLVGPLIDKMFAEPSNAIIVRFLSYISERLAEASDVVLNQVLLQMRGHKEIESFKLECGTYTSEESVKMQQYLFERLCPLLIIRLLPLRVFDDLSCSIIYGQLLNEITAHGYGDINIINHNCVAALLLNRLIFKHKLYQSFNNLSDYMTFFLCFNFRAFSKFEFEDVRKLAAELCGRIHPQVLFPITCSQLKHAAGSKDILKIKACLFSICTSILVRGKDSILHPVMLEIRKMLEAVLLWPSLDEDEVYKAQHGCIDCLALMICAELQSPDLSKDLTSLSVNSNIVRKSGDHGKAVMRNSVFTYVVHHIIHDEKETISNSKLGCENCAIEALMPLPFRLCMVNVLISACQKISDSGKKPFARKALPLLIHSAEVLVNPEIRVGCIRVLFSAVYHLKSAVLPYSSDILKLSLKFLREGSEKERMASAKLMASLMGSEDSILESISGDLLEARYVLSSITSADPSLDLRQVCEKLLACFNSC</sequence>
<gene>
    <name evidence="1" type="ORF">Dsin_011751</name>
</gene>
<proteinExistence type="predicted"/>
<dbReference type="InterPro" id="IPR011989">
    <property type="entry name" value="ARM-like"/>
</dbReference>
<evidence type="ECO:0000313" key="2">
    <source>
        <dbReference type="Proteomes" id="UP001281410"/>
    </source>
</evidence>
<dbReference type="AlphaFoldDB" id="A0AAE0AGT0"/>
<keyword evidence="2" id="KW-1185">Reference proteome</keyword>
<organism evidence="1 2">
    <name type="scientific">Dipteronia sinensis</name>
    <dbReference type="NCBI Taxonomy" id="43782"/>
    <lineage>
        <taxon>Eukaryota</taxon>
        <taxon>Viridiplantae</taxon>
        <taxon>Streptophyta</taxon>
        <taxon>Embryophyta</taxon>
        <taxon>Tracheophyta</taxon>
        <taxon>Spermatophyta</taxon>
        <taxon>Magnoliopsida</taxon>
        <taxon>eudicotyledons</taxon>
        <taxon>Gunneridae</taxon>
        <taxon>Pentapetalae</taxon>
        <taxon>rosids</taxon>
        <taxon>malvids</taxon>
        <taxon>Sapindales</taxon>
        <taxon>Sapindaceae</taxon>
        <taxon>Hippocastanoideae</taxon>
        <taxon>Acereae</taxon>
        <taxon>Dipteronia</taxon>
    </lineage>
</organism>
<evidence type="ECO:0008006" key="3">
    <source>
        <dbReference type="Google" id="ProtNLM"/>
    </source>
</evidence>
<dbReference type="PANTHER" id="PTHR37743">
    <property type="entry name" value="ARM REPEAT SUPERFAMILY PROTEIN"/>
    <property type="match status" value="1"/>
</dbReference>
<accession>A0AAE0AGT0</accession>
<protein>
    <recommendedName>
        <fullName evidence="3">ARM repeat superfamily protein</fullName>
    </recommendedName>
</protein>
<reference evidence="1" key="1">
    <citation type="journal article" date="2023" name="Plant J.">
        <title>Genome sequences and population genomics provide insights into the demographic history, inbreeding, and mutation load of two 'living fossil' tree species of Dipteronia.</title>
        <authorList>
            <person name="Feng Y."/>
            <person name="Comes H.P."/>
            <person name="Chen J."/>
            <person name="Zhu S."/>
            <person name="Lu R."/>
            <person name="Zhang X."/>
            <person name="Li P."/>
            <person name="Qiu J."/>
            <person name="Olsen K.M."/>
            <person name="Qiu Y."/>
        </authorList>
    </citation>
    <scope>NUCLEOTIDE SEQUENCE</scope>
    <source>
        <strain evidence="1">NBL</strain>
    </source>
</reference>
<dbReference type="PANTHER" id="PTHR37743:SF1">
    <property type="entry name" value="ARM REPEAT SUPERFAMILY PROTEIN"/>
    <property type="match status" value="1"/>
</dbReference>
<dbReference type="EMBL" id="JANJYJ010000004">
    <property type="protein sequence ID" value="KAK3217781.1"/>
    <property type="molecule type" value="Genomic_DNA"/>
</dbReference>
<dbReference type="Proteomes" id="UP001281410">
    <property type="component" value="Unassembled WGS sequence"/>
</dbReference>
<dbReference type="InterPro" id="IPR016024">
    <property type="entry name" value="ARM-type_fold"/>
</dbReference>
<evidence type="ECO:0000313" key="1">
    <source>
        <dbReference type="EMBL" id="KAK3217781.1"/>
    </source>
</evidence>
<name>A0AAE0AGT0_9ROSI</name>
<comment type="caution">
    <text evidence="1">The sequence shown here is derived from an EMBL/GenBank/DDBJ whole genome shotgun (WGS) entry which is preliminary data.</text>
</comment>
<dbReference type="SUPFAM" id="SSF48371">
    <property type="entry name" value="ARM repeat"/>
    <property type="match status" value="1"/>
</dbReference>
<dbReference type="Gene3D" id="1.25.10.10">
    <property type="entry name" value="Leucine-rich Repeat Variant"/>
    <property type="match status" value="2"/>
</dbReference>